<sequence>MRATGHILLVLLPISYLTQVETFRISTSNTAIQPRIVGGREAREAEFPYQIQILYNQKFICSGSLVVVNGTQMIVTAAHCVANDDNPEKYHLVAGNLDTSYRSEHEQRVNVRRIIIHPKYRSSPPVNDIAIMFVNQSYKFNITSFVAPISLPRQYEPTIGSVIISGWGKLGPFLEAPDTLHKVVVETIPDFVCSFILIKYGIRPPSSTLCTSVGLLGGRGICAGDSGGPVTSVNGRYLAGIVSYSPTNKCGAAFQPSVSTEVSYFVNWIEKLPKNEED</sequence>
<accession>A0ABP1RSD0</accession>
<dbReference type="CDD" id="cd00190">
    <property type="entry name" value="Tryp_SPc"/>
    <property type="match status" value="1"/>
</dbReference>
<protein>
    <recommendedName>
        <fullName evidence="4">Peptidase S1 domain-containing protein</fullName>
    </recommendedName>
</protein>
<reference evidence="5 6" key="1">
    <citation type="submission" date="2024-08" db="EMBL/GenBank/DDBJ databases">
        <authorList>
            <person name="Cucini C."/>
            <person name="Frati F."/>
        </authorList>
    </citation>
    <scope>NUCLEOTIDE SEQUENCE [LARGE SCALE GENOMIC DNA]</scope>
</reference>
<keyword evidence="1" id="KW-1015">Disulfide bond</keyword>
<keyword evidence="2" id="KW-0645">Protease</keyword>
<evidence type="ECO:0000256" key="2">
    <source>
        <dbReference type="RuleBase" id="RU363034"/>
    </source>
</evidence>
<feature type="signal peptide" evidence="3">
    <location>
        <begin position="1"/>
        <end position="22"/>
    </location>
</feature>
<comment type="caution">
    <text evidence="5">The sequence shown here is derived from an EMBL/GenBank/DDBJ whole genome shotgun (WGS) entry which is preliminary data.</text>
</comment>
<keyword evidence="2" id="KW-0378">Hydrolase</keyword>
<dbReference type="PROSITE" id="PS50240">
    <property type="entry name" value="TRYPSIN_DOM"/>
    <property type="match status" value="1"/>
</dbReference>
<dbReference type="SMART" id="SM00020">
    <property type="entry name" value="Tryp_SPc"/>
    <property type="match status" value="1"/>
</dbReference>
<evidence type="ECO:0000256" key="3">
    <source>
        <dbReference type="SAM" id="SignalP"/>
    </source>
</evidence>
<dbReference type="InterPro" id="IPR018114">
    <property type="entry name" value="TRYPSIN_HIS"/>
</dbReference>
<dbReference type="PROSITE" id="PS00135">
    <property type="entry name" value="TRYPSIN_SER"/>
    <property type="match status" value="1"/>
</dbReference>
<proteinExistence type="predicted"/>
<gene>
    <name evidence="5" type="ORF">ODALV1_LOCUS25511</name>
</gene>
<feature type="chain" id="PRO_5046925289" description="Peptidase S1 domain-containing protein" evidence="3">
    <location>
        <begin position="23"/>
        <end position="278"/>
    </location>
</feature>
<organism evidence="5 6">
    <name type="scientific">Orchesella dallaii</name>
    <dbReference type="NCBI Taxonomy" id="48710"/>
    <lineage>
        <taxon>Eukaryota</taxon>
        <taxon>Metazoa</taxon>
        <taxon>Ecdysozoa</taxon>
        <taxon>Arthropoda</taxon>
        <taxon>Hexapoda</taxon>
        <taxon>Collembola</taxon>
        <taxon>Entomobryomorpha</taxon>
        <taxon>Entomobryoidea</taxon>
        <taxon>Orchesellidae</taxon>
        <taxon>Orchesellinae</taxon>
        <taxon>Orchesella</taxon>
    </lineage>
</organism>
<evidence type="ECO:0000313" key="5">
    <source>
        <dbReference type="EMBL" id="CAL8134410.1"/>
    </source>
</evidence>
<evidence type="ECO:0000259" key="4">
    <source>
        <dbReference type="PROSITE" id="PS50240"/>
    </source>
</evidence>
<keyword evidence="3" id="KW-0732">Signal</keyword>
<evidence type="ECO:0000313" key="6">
    <source>
        <dbReference type="Proteomes" id="UP001642540"/>
    </source>
</evidence>
<dbReference type="SUPFAM" id="SSF50494">
    <property type="entry name" value="Trypsin-like serine proteases"/>
    <property type="match status" value="1"/>
</dbReference>
<name>A0ABP1RSD0_9HEXA</name>
<dbReference type="Gene3D" id="2.40.10.10">
    <property type="entry name" value="Trypsin-like serine proteases"/>
    <property type="match status" value="1"/>
</dbReference>
<keyword evidence="6" id="KW-1185">Reference proteome</keyword>
<dbReference type="PANTHER" id="PTHR24252:SF7">
    <property type="entry name" value="HYALIN"/>
    <property type="match status" value="1"/>
</dbReference>
<dbReference type="Pfam" id="PF00089">
    <property type="entry name" value="Trypsin"/>
    <property type="match status" value="1"/>
</dbReference>
<dbReference type="InterPro" id="IPR033116">
    <property type="entry name" value="TRYPSIN_SER"/>
</dbReference>
<dbReference type="InterPro" id="IPR009003">
    <property type="entry name" value="Peptidase_S1_PA"/>
</dbReference>
<dbReference type="Proteomes" id="UP001642540">
    <property type="component" value="Unassembled WGS sequence"/>
</dbReference>
<feature type="domain" description="Peptidase S1" evidence="4">
    <location>
        <begin position="36"/>
        <end position="274"/>
    </location>
</feature>
<dbReference type="PANTHER" id="PTHR24252">
    <property type="entry name" value="ACROSIN-RELATED"/>
    <property type="match status" value="1"/>
</dbReference>
<dbReference type="InterPro" id="IPR043504">
    <property type="entry name" value="Peptidase_S1_PA_chymotrypsin"/>
</dbReference>
<evidence type="ECO:0000256" key="1">
    <source>
        <dbReference type="ARBA" id="ARBA00023157"/>
    </source>
</evidence>
<dbReference type="InterPro" id="IPR001254">
    <property type="entry name" value="Trypsin_dom"/>
</dbReference>
<dbReference type="PROSITE" id="PS00134">
    <property type="entry name" value="TRYPSIN_HIS"/>
    <property type="match status" value="1"/>
</dbReference>
<dbReference type="EMBL" id="CAXLJM020000104">
    <property type="protein sequence ID" value="CAL8134410.1"/>
    <property type="molecule type" value="Genomic_DNA"/>
</dbReference>
<keyword evidence="2" id="KW-0720">Serine protease</keyword>